<gene>
    <name evidence="2" type="ORF">PG986_008605</name>
</gene>
<dbReference type="RefSeq" id="XP_066697225.1">
    <property type="nucleotide sequence ID" value="XM_066844827.1"/>
</dbReference>
<sequence length="139" mass="15363">MLLNLWRRLDALLLFRFGDGHSVAELHLAGVRSKQFDGIPVPESPLPPKPPLLPRGHGLPLLDQCRLIGNVAGRAHAREARDPAQTKCPAERSQPQGAAAPHQLPEPEEGLEKPEDEEARQHRREHDDPVPPRHAQVAA</sequence>
<evidence type="ECO:0000256" key="1">
    <source>
        <dbReference type="SAM" id="MobiDB-lite"/>
    </source>
</evidence>
<organism evidence="2 3">
    <name type="scientific">Apiospora aurea</name>
    <dbReference type="NCBI Taxonomy" id="335848"/>
    <lineage>
        <taxon>Eukaryota</taxon>
        <taxon>Fungi</taxon>
        <taxon>Dikarya</taxon>
        <taxon>Ascomycota</taxon>
        <taxon>Pezizomycotina</taxon>
        <taxon>Sordariomycetes</taxon>
        <taxon>Xylariomycetidae</taxon>
        <taxon>Amphisphaeriales</taxon>
        <taxon>Apiosporaceae</taxon>
        <taxon>Apiospora</taxon>
    </lineage>
</organism>
<accession>A0ABR1Q5A6</accession>
<name>A0ABR1Q5A6_9PEZI</name>
<comment type="caution">
    <text evidence="2">The sequence shown here is derived from an EMBL/GenBank/DDBJ whole genome shotgun (WGS) entry which is preliminary data.</text>
</comment>
<feature type="compositionally biased region" description="Acidic residues" evidence="1">
    <location>
        <begin position="106"/>
        <end position="118"/>
    </location>
</feature>
<dbReference type="EMBL" id="JAQQWE010000006">
    <property type="protein sequence ID" value="KAK7947719.1"/>
    <property type="molecule type" value="Genomic_DNA"/>
</dbReference>
<evidence type="ECO:0000313" key="2">
    <source>
        <dbReference type="EMBL" id="KAK7947719.1"/>
    </source>
</evidence>
<dbReference type="Proteomes" id="UP001391051">
    <property type="component" value="Unassembled WGS sequence"/>
</dbReference>
<dbReference type="GeneID" id="92077889"/>
<keyword evidence="3" id="KW-1185">Reference proteome</keyword>
<feature type="region of interest" description="Disordered" evidence="1">
    <location>
        <begin position="73"/>
        <end position="139"/>
    </location>
</feature>
<reference evidence="2 3" key="1">
    <citation type="submission" date="2023-01" db="EMBL/GenBank/DDBJ databases">
        <title>Analysis of 21 Apiospora genomes using comparative genomics revels a genus with tremendous synthesis potential of carbohydrate active enzymes and secondary metabolites.</title>
        <authorList>
            <person name="Sorensen T."/>
        </authorList>
    </citation>
    <scope>NUCLEOTIDE SEQUENCE [LARGE SCALE GENOMIC DNA]</scope>
    <source>
        <strain evidence="2 3">CBS 24483</strain>
    </source>
</reference>
<protein>
    <submittedName>
        <fullName evidence="2">Uncharacterized protein</fullName>
    </submittedName>
</protein>
<proteinExistence type="predicted"/>
<evidence type="ECO:0000313" key="3">
    <source>
        <dbReference type="Proteomes" id="UP001391051"/>
    </source>
</evidence>